<proteinExistence type="predicted"/>
<dbReference type="Proteomes" id="UP000095287">
    <property type="component" value="Unplaced"/>
</dbReference>
<name>A0A1I7ZRU3_9BILA</name>
<protein>
    <submittedName>
        <fullName evidence="3">Uncharacterized protein</fullName>
    </submittedName>
</protein>
<evidence type="ECO:0000313" key="3">
    <source>
        <dbReference type="WBParaSite" id="L893_g29165.t1"/>
    </source>
</evidence>
<evidence type="ECO:0000256" key="1">
    <source>
        <dbReference type="SAM" id="MobiDB-lite"/>
    </source>
</evidence>
<sequence>MSQHCTLDMDPKMNLIVATNHEHLSDKGKTRDARRSPNKSPPPADRVADVVAVRRRRRWKPKETKIRSNNEESITCSTACSSDNKGAGEGQPGSRRHAYLRAWLEEASREQL</sequence>
<keyword evidence="2" id="KW-1185">Reference proteome</keyword>
<feature type="compositionally biased region" description="Polar residues" evidence="1">
    <location>
        <begin position="71"/>
        <end position="84"/>
    </location>
</feature>
<reference evidence="3" key="1">
    <citation type="submission" date="2016-11" db="UniProtKB">
        <authorList>
            <consortium name="WormBaseParasite"/>
        </authorList>
    </citation>
    <scope>IDENTIFICATION</scope>
</reference>
<dbReference type="AlphaFoldDB" id="A0A1I7ZRU3"/>
<feature type="region of interest" description="Disordered" evidence="1">
    <location>
        <begin position="1"/>
        <end position="94"/>
    </location>
</feature>
<dbReference type="WBParaSite" id="L893_g29165.t1">
    <property type="protein sequence ID" value="L893_g29165.t1"/>
    <property type="gene ID" value="L893_g29165"/>
</dbReference>
<feature type="compositionally biased region" description="Basic and acidic residues" evidence="1">
    <location>
        <begin position="61"/>
        <end position="70"/>
    </location>
</feature>
<feature type="compositionally biased region" description="Basic and acidic residues" evidence="1">
    <location>
        <begin position="20"/>
        <end position="35"/>
    </location>
</feature>
<accession>A0A1I7ZRU3</accession>
<organism evidence="2 3">
    <name type="scientific">Steinernema glaseri</name>
    <dbReference type="NCBI Taxonomy" id="37863"/>
    <lineage>
        <taxon>Eukaryota</taxon>
        <taxon>Metazoa</taxon>
        <taxon>Ecdysozoa</taxon>
        <taxon>Nematoda</taxon>
        <taxon>Chromadorea</taxon>
        <taxon>Rhabditida</taxon>
        <taxon>Tylenchina</taxon>
        <taxon>Panagrolaimomorpha</taxon>
        <taxon>Strongyloidoidea</taxon>
        <taxon>Steinernematidae</taxon>
        <taxon>Steinernema</taxon>
    </lineage>
</organism>
<evidence type="ECO:0000313" key="2">
    <source>
        <dbReference type="Proteomes" id="UP000095287"/>
    </source>
</evidence>